<accession>A0A9W5QR92</accession>
<dbReference type="InterPro" id="IPR025349">
    <property type="entry name" value="DUF4253"/>
</dbReference>
<evidence type="ECO:0000313" key="2">
    <source>
        <dbReference type="EMBL" id="EOP83925.1"/>
    </source>
</evidence>
<dbReference type="AlphaFoldDB" id="A0A9W5QR92"/>
<gene>
    <name evidence="2" type="ORF">IGM_04815</name>
</gene>
<organism evidence="2 3">
    <name type="scientific">Bacillus cereus HuB4-4</name>
    <dbReference type="NCBI Taxonomy" id="1053211"/>
    <lineage>
        <taxon>Bacteria</taxon>
        <taxon>Bacillati</taxon>
        <taxon>Bacillota</taxon>
        <taxon>Bacilli</taxon>
        <taxon>Bacillales</taxon>
        <taxon>Bacillaceae</taxon>
        <taxon>Bacillus</taxon>
        <taxon>Bacillus cereus group</taxon>
    </lineage>
</organism>
<dbReference type="Pfam" id="PF14062">
    <property type="entry name" value="DUF4253"/>
    <property type="match status" value="1"/>
</dbReference>
<sequence length="210" mass="24409">MLYEFQKILGFIKKQKNELISEEIRKEIGFSQEILNVIKQVTNSSIQPFYATESKSKIAGVSFVTFEDSAEQQVIKLQSEVQKLGYLAFICERSFSQGSKSECRIAITQGNDQFDIHTIQQTNGVNYEVSNIDVIFKLRKWNDRYPFIIIGADHDWVDAIFSALPTDEEMQSFAQEMYEFCPDIVEQGTESIEELVEEIKKTKKLFLWWD</sequence>
<evidence type="ECO:0000259" key="1">
    <source>
        <dbReference type="Pfam" id="PF14062"/>
    </source>
</evidence>
<dbReference type="RefSeq" id="WP_016098973.1">
    <property type="nucleotide sequence ID" value="NZ_KB976537.1"/>
</dbReference>
<evidence type="ECO:0000313" key="3">
    <source>
        <dbReference type="Proteomes" id="UP000014009"/>
    </source>
</evidence>
<protein>
    <submittedName>
        <fullName evidence="2">Cytoplasmic protein</fullName>
    </submittedName>
</protein>
<proteinExistence type="predicted"/>
<dbReference type="EMBL" id="AHEF01000078">
    <property type="protein sequence ID" value="EOP83925.1"/>
    <property type="molecule type" value="Genomic_DNA"/>
</dbReference>
<comment type="caution">
    <text evidence="2">The sequence shown here is derived from an EMBL/GenBank/DDBJ whole genome shotgun (WGS) entry which is preliminary data.</text>
</comment>
<dbReference type="Proteomes" id="UP000014009">
    <property type="component" value="Unassembled WGS sequence"/>
</dbReference>
<reference evidence="2 3" key="1">
    <citation type="submission" date="2012-12" db="EMBL/GenBank/DDBJ databases">
        <title>The Genome Sequence of Bacillus cereus HuB4-4.</title>
        <authorList>
            <consortium name="The Broad Institute Genome Sequencing Platform"/>
            <consortium name="The Broad Institute Genome Sequencing Center for Infectious Disease"/>
            <person name="Feldgarden M."/>
            <person name="Van der Auwera G.A."/>
            <person name="Mahillon J."/>
            <person name="Duprez V."/>
            <person name="Timmery S."/>
            <person name="Mattelet C."/>
            <person name="Dierick K."/>
            <person name="Sun M."/>
            <person name="Yu Z."/>
            <person name="Zhu L."/>
            <person name="Hu X."/>
            <person name="Shank E.B."/>
            <person name="Swiecicka I."/>
            <person name="Hansen B.M."/>
            <person name="Andrup L."/>
            <person name="Walker B."/>
            <person name="Young S.K."/>
            <person name="Zeng Q."/>
            <person name="Gargeya S."/>
            <person name="Fitzgerald M."/>
            <person name="Haas B."/>
            <person name="Abouelleil A."/>
            <person name="Alvarado L."/>
            <person name="Arachchi H.M."/>
            <person name="Berlin A.M."/>
            <person name="Chapman S.B."/>
            <person name="Dewar J."/>
            <person name="Goldberg J."/>
            <person name="Griggs A."/>
            <person name="Gujja S."/>
            <person name="Hansen M."/>
            <person name="Howarth C."/>
            <person name="Imamovic A."/>
            <person name="Larimer J."/>
            <person name="McCowan C."/>
            <person name="Murphy C."/>
            <person name="Neiman D."/>
            <person name="Pearson M."/>
            <person name="Priest M."/>
            <person name="Roberts A."/>
            <person name="Saif S."/>
            <person name="Shea T."/>
            <person name="Sisk P."/>
            <person name="Sykes S."/>
            <person name="Wortman J."/>
            <person name="Nusbaum C."/>
            <person name="Birren B."/>
        </authorList>
    </citation>
    <scope>NUCLEOTIDE SEQUENCE [LARGE SCALE GENOMIC DNA]</scope>
    <source>
        <strain evidence="2 3">HuB4-4</strain>
    </source>
</reference>
<feature type="domain" description="DUF4253" evidence="1">
    <location>
        <begin position="104"/>
        <end position="210"/>
    </location>
</feature>
<name>A0A9W5QR92_BACCE</name>